<feature type="transmembrane region" description="Helical" evidence="1">
    <location>
        <begin position="164"/>
        <end position="183"/>
    </location>
</feature>
<keyword evidence="3" id="KW-1185">Reference proteome</keyword>
<evidence type="ECO:0000256" key="1">
    <source>
        <dbReference type="SAM" id="Phobius"/>
    </source>
</evidence>
<feature type="transmembrane region" description="Helical" evidence="1">
    <location>
        <begin position="118"/>
        <end position="143"/>
    </location>
</feature>
<feature type="transmembrane region" description="Helical" evidence="1">
    <location>
        <begin position="74"/>
        <end position="98"/>
    </location>
</feature>
<dbReference type="GeneID" id="19211227"/>
<keyword evidence="1" id="KW-1133">Transmembrane helix</keyword>
<accession>A0A5M3MWR9</accession>
<sequence>MLYSVSVGSVSIDYLWTKRGMGLGKVLFAFTRYLPFVSIPLVIQVGSLLFPGLDDAKCLFFLRTYVMWDCRRSILYIVWALFTMGVVPVAVLIALTLSTAETTTSPIPNLPGCLVVNVSSNILTTSFAVLIVVELAISTLIVVIRVARERPRFGLLKTIVRDGAIYCFCVTLFSIVNMVMSLVHGPATNIFDSYQATFHGILASRLQLYLASMHDSTLQYTNTGFSSVQFEERIVNRPESHIDELECRRRERCSAS</sequence>
<dbReference type="Proteomes" id="UP000053558">
    <property type="component" value="Unassembled WGS sequence"/>
</dbReference>
<keyword evidence="1" id="KW-0472">Membrane</keyword>
<name>A0A5M3MWR9_CONPW</name>
<dbReference type="OrthoDB" id="2958007at2759"/>
<gene>
    <name evidence="2" type="ORF">CONPUDRAFT_88134</name>
</gene>
<dbReference type="EMBL" id="JH711575">
    <property type="protein sequence ID" value="EIW83588.1"/>
    <property type="molecule type" value="Genomic_DNA"/>
</dbReference>
<evidence type="ECO:0000313" key="3">
    <source>
        <dbReference type="Proteomes" id="UP000053558"/>
    </source>
</evidence>
<protein>
    <submittedName>
        <fullName evidence="2">Uncharacterized protein</fullName>
    </submittedName>
</protein>
<reference evidence="3" key="1">
    <citation type="journal article" date="2012" name="Science">
        <title>The Paleozoic origin of enzymatic lignin decomposition reconstructed from 31 fungal genomes.</title>
        <authorList>
            <person name="Floudas D."/>
            <person name="Binder M."/>
            <person name="Riley R."/>
            <person name="Barry K."/>
            <person name="Blanchette R.A."/>
            <person name="Henrissat B."/>
            <person name="Martinez A.T."/>
            <person name="Otillar R."/>
            <person name="Spatafora J.W."/>
            <person name="Yadav J.S."/>
            <person name="Aerts A."/>
            <person name="Benoit I."/>
            <person name="Boyd A."/>
            <person name="Carlson A."/>
            <person name="Copeland A."/>
            <person name="Coutinho P.M."/>
            <person name="de Vries R.P."/>
            <person name="Ferreira P."/>
            <person name="Findley K."/>
            <person name="Foster B."/>
            <person name="Gaskell J."/>
            <person name="Glotzer D."/>
            <person name="Gorecki P."/>
            <person name="Heitman J."/>
            <person name="Hesse C."/>
            <person name="Hori C."/>
            <person name="Igarashi K."/>
            <person name="Jurgens J.A."/>
            <person name="Kallen N."/>
            <person name="Kersten P."/>
            <person name="Kohler A."/>
            <person name="Kuees U."/>
            <person name="Kumar T.K.A."/>
            <person name="Kuo A."/>
            <person name="LaButti K."/>
            <person name="Larrondo L.F."/>
            <person name="Lindquist E."/>
            <person name="Ling A."/>
            <person name="Lombard V."/>
            <person name="Lucas S."/>
            <person name="Lundell T."/>
            <person name="Martin R."/>
            <person name="McLaughlin D.J."/>
            <person name="Morgenstern I."/>
            <person name="Morin E."/>
            <person name="Murat C."/>
            <person name="Nagy L.G."/>
            <person name="Nolan M."/>
            <person name="Ohm R.A."/>
            <person name="Patyshakuliyeva A."/>
            <person name="Rokas A."/>
            <person name="Ruiz-Duenas F.J."/>
            <person name="Sabat G."/>
            <person name="Salamov A."/>
            <person name="Samejima M."/>
            <person name="Schmutz J."/>
            <person name="Slot J.C."/>
            <person name="St John F."/>
            <person name="Stenlid J."/>
            <person name="Sun H."/>
            <person name="Sun S."/>
            <person name="Syed K."/>
            <person name="Tsang A."/>
            <person name="Wiebenga A."/>
            <person name="Young D."/>
            <person name="Pisabarro A."/>
            <person name="Eastwood D.C."/>
            <person name="Martin F."/>
            <person name="Cullen D."/>
            <person name="Grigoriev I.V."/>
            <person name="Hibbett D.S."/>
        </authorList>
    </citation>
    <scope>NUCLEOTIDE SEQUENCE [LARGE SCALE GENOMIC DNA]</scope>
    <source>
        <strain evidence="3">RWD-64-598 SS2</strain>
    </source>
</reference>
<dbReference type="KEGG" id="cput:CONPUDRAFT_88134"/>
<dbReference type="AlphaFoldDB" id="A0A5M3MWR9"/>
<feature type="transmembrane region" description="Helical" evidence="1">
    <location>
        <begin position="33"/>
        <end position="53"/>
    </location>
</feature>
<proteinExistence type="predicted"/>
<organism evidence="2 3">
    <name type="scientific">Coniophora puteana (strain RWD-64-598)</name>
    <name type="common">Brown rot fungus</name>
    <dbReference type="NCBI Taxonomy" id="741705"/>
    <lineage>
        <taxon>Eukaryota</taxon>
        <taxon>Fungi</taxon>
        <taxon>Dikarya</taxon>
        <taxon>Basidiomycota</taxon>
        <taxon>Agaricomycotina</taxon>
        <taxon>Agaricomycetes</taxon>
        <taxon>Agaricomycetidae</taxon>
        <taxon>Boletales</taxon>
        <taxon>Coniophorineae</taxon>
        <taxon>Coniophoraceae</taxon>
        <taxon>Coniophora</taxon>
    </lineage>
</organism>
<evidence type="ECO:0000313" key="2">
    <source>
        <dbReference type="EMBL" id="EIW83588.1"/>
    </source>
</evidence>
<keyword evidence="1" id="KW-0812">Transmembrane</keyword>
<comment type="caution">
    <text evidence="2">The sequence shown here is derived from an EMBL/GenBank/DDBJ whole genome shotgun (WGS) entry which is preliminary data.</text>
</comment>
<dbReference type="RefSeq" id="XP_007765555.1">
    <property type="nucleotide sequence ID" value="XM_007767365.1"/>
</dbReference>